<name>A0AAV5JAJ9_9ROSI</name>
<keyword evidence="5" id="KW-0804">Transcription</keyword>
<dbReference type="PANTHER" id="PTHR48000">
    <property type="entry name" value="OS09G0431300 PROTEIN"/>
    <property type="match status" value="1"/>
</dbReference>
<protein>
    <submittedName>
        <fullName evidence="9">Uncharacterized protein</fullName>
    </submittedName>
</protein>
<feature type="domain" description="Myb-like" evidence="7">
    <location>
        <begin position="9"/>
        <end position="70"/>
    </location>
</feature>
<evidence type="ECO:0000256" key="5">
    <source>
        <dbReference type="ARBA" id="ARBA00023163"/>
    </source>
</evidence>
<dbReference type="PANTHER" id="PTHR48000:SF46">
    <property type="entry name" value="TRANSCRIPTION FACTOR MYB36"/>
    <property type="match status" value="1"/>
</dbReference>
<keyword evidence="6" id="KW-0539">Nucleus</keyword>
<dbReference type="InterPro" id="IPR009057">
    <property type="entry name" value="Homeodomain-like_sf"/>
</dbReference>
<keyword evidence="10" id="KW-1185">Reference proteome</keyword>
<dbReference type="EMBL" id="BPVZ01000034">
    <property type="protein sequence ID" value="GKV11584.1"/>
    <property type="molecule type" value="Genomic_DNA"/>
</dbReference>
<dbReference type="Gene3D" id="1.10.10.60">
    <property type="entry name" value="Homeodomain-like"/>
    <property type="match status" value="1"/>
</dbReference>
<evidence type="ECO:0000256" key="1">
    <source>
        <dbReference type="ARBA" id="ARBA00004123"/>
    </source>
</evidence>
<dbReference type="GO" id="GO:0003677">
    <property type="term" value="F:DNA binding"/>
    <property type="evidence" value="ECO:0007669"/>
    <property type="project" value="UniProtKB-KW"/>
</dbReference>
<proteinExistence type="predicted"/>
<evidence type="ECO:0000256" key="6">
    <source>
        <dbReference type="ARBA" id="ARBA00023242"/>
    </source>
</evidence>
<evidence type="ECO:0000256" key="2">
    <source>
        <dbReference type="ARBA" id="ARBA00022737"/>
    </source>
</evidence>
<dbReference type="AlphaFoldDB" id="A0AAV5JAJ9"/>
<dbReference type="Proteomes" id="UP001054252">
    <property type="component" value="Unassembled WGS sequence"/>
</dbReference>
<sequence>MGRAPCCDKANIKRGPWSPEEDATFKCYVETHGIGGNWIALPQKSRWSLIASQLLGRTNNDVKNYWNTKLKKKLFASKTTLLLQNTTPIAEPPLLCVPKPEPFNNFNYSSPQSHNIVSYATLPVLTDTGCGVLTNFNGPQSQLFSSPDVGHGSQFVLTHICTHQHPTCKKGTSWHGLNGDRDGDDVIC</sequence>
<evidence type="ECO:0000259" key="7">
    <source>
        <dbReference type="PROSITE" id="PS50090"/>
    </source>
</evidence>
<comment type="caution">
    <text evidence="9">The sequence shown here is derived from an EMBL/GenBank/DDBJ whole genome shotgun (WGS) entry which is preliminary data.</text>
</comment>
<keyword evidence="3" id="KW-0805">Transcription regulation</keyword>
<dbReference type="PROSITE" id="PS50090">
    <property type="entry name" value="MYB_LIKE"/>
    <property type="match status" value="1"/>
</dbReference>
<evidence type="ECO:0000313" key="10">
    <source>
        <dbReference type="Proteomes" id="UP001054252"/>
    </source>
</evidence>
<dbReference type="CDD" id="cd00167">
    <property type="entry name" value="SANT"/>
    <property type="match status" value="1"/>
</dbReference>
<feature type="domain" description="HTH myb-type" evidence="8">
    <location>
        <begin position="9"/>
        <end position="74"/>
    </location>
</feature>
<keyword evidence="4" id="KW-0238">DNA-binding</keyword>
<dbReference type="Pfam" id="PF00249">
    <property type="entry name" value="Myb_DNA-binding"/>
    <property type="match status" value="1"/>
</dbReference>
<dbReference type="SUPFAM" id="SSF46689">
    <property type="entry name" value="Homeodomain-like"/>
    <property type="match status" value="1"/>
</dbReference>
<organism evidence="9 10">
    <name type="scientific">Rubroshorea leprosula</name>
    <dbReference type="NCBI Taxonomy" id="152421"/>
    <lineage>
        <taxon>Eukaryota</taxon>
        <taxon>Viridiplantae</taxon>
        <taxon>Streptophyta</taxon>
        <taxon>Embryophyta</taxon>
        <taxon>Tracheophyta</taxon>
        <taxon>Spermatophyta</taxon>
        <taxon>Magnoliopsida</taxon>
        <taxon>eudicotyledons</taxon>
        <taxon>Gunneridae</taxon>
        <taxon>Pentapetalae</taxon>
        <taxon>rosids</taxon>
        <taxon>malvids</taxon>
        <taxon>Malvales</taxon>
        <taxon>Dipterocarpaceae</taxon>
        <taxon>Rubroshorea</taxon>
    </lineage>
</organism>
<gene>
    <name evidence="9" type="ORF">SLEP1_g22831</name>
</gene>
<dbReference type="GO" id="GO:0005634">
    <property type="term" value="C:nucleus"/>
    <property type="evidence" value="ECO:0007669"/>
    <property type="project" value="UniProtKB-SubCell"/>
</dbReference>
<evidence type="ECO:0000256" key="3">
    <source>
        <dbReference type="ARBA" id="ARBA00023015"/>
    </source>
</evidence>
<dbReference type="PROSITE" id="PS51294">
    <property type="entry name" value="HTH_MYB"/>
    <property type="match status" value="1"/>
</dbReference>
<evidence type="ECO:0000259" key="8">
    <source>
        <dbReference type="PROSITE" id="PS51294"/>
    </source>
</evidence>
<reference evidence="9 10" key="1">
    <citation type="journal article" date="2021" name="Commun. Biol.">
        <title>The genome of Shorea leprosula (Dipterocarpaceae) highlights the ecological relevance of drought in aseasonal tropical rainforests.</title>
        <authorList>
            <person name="Ng K.K.S."/>
            <person name="Kobayashi M.J."/>
            <person name="Fawcett J.A."/>
            <person name="Hatakeyama M."/>
            <person name="Paape T."/>
            <person name="Ng C.H."/>
            <person name="Ang C.C."/>
            <person name="Tnah L.H."/>
            <person name="Lee C.T."/>
            <person name="Nishiyama T."/>
            <person name="Sese J."/>
            <person name="O'Brien M.J."/>
            <person name="Copetti D."/>
            <person name="Mohd Noor M.I."/>
            <person name="Ong R.C."/>
            <person name="Putra M."/>
            <person name="Sireger I.Z."/>
            <person name="Indrioko S."/>
            <person name="Kosugi Y."/>
            <person name="Izuno A."/>
            <person name="Isagi Y."/>
            <person name="Lee S.L."/>
            <person name="Shimizu K.K."/>
        </authorList>
    </citation>
    <scope>NUCLEOTIDE SEQUENCE [LARGE SCALE GENOMIC DNA]</scope>
    <source>
        <strain evidence="9">214</strain>
    </source>
</reference>
<dbReference type="SMART" id="SM00717">
    <property type="entry name" value="SANT"/>
    <property type="match status" value="1"/>
</dbReference>
<dbReference type="InterPro" id="IPR001005">
    <property type="entry name" value="SANT/Myb"/>
</dbReference>
<dbReference type="InterPro" id="IPR017930">
    <property type="entry name" value="Myb_dom"/>
</dbReference>
<evidence type="ECO:0000256" key="4">
    <source>
        <dbReference type="ARBA" id="ARBA00023125"/>
    </source>
</evidence>
<evidence type="ECO:0000313" key="9">
    <source>
        <dbReference type="EMBL" id="GKV11584.1"/>
    </source>
</evidence>
<accession>A0AAV5JAJ9</accession>
<comment type="subcellular location">
    <subcellularLocation>
        <location evidence="1">Nucleus</location>
    </subcellularLocation>
</comment>
<keyword evidence="2" id="KW-0677">Repeat</keyword>